<reference evidence="3 4" key="1">
    <citation type="submission" date="2020-02" db="EMBL/GenBank/DDBJ databases">
        <authorList>
            <person name="Ferguson B K."/>
        </authorList>
    </citation>
    <scope>NUCLEOTIDE SEQUENCE [LARGE SCALE GENOMIC DNA]</scope>
</reference>
<dbReference type="Gene3D" id="3.30.420.10">
    <property type="entry name" value="Ribonuclease H-like superfamily/Ribonuclease H"/>
    <property type="match status" value="1"/>
</dbReference>
<evidence type="ECO:0000259" key="2">
    <source>
        <dbReference type="PROSITE" id="PS50879"/>
    </source>
</evidence>
<sequence>MSNTKSEPFSYLTSYLTAYSNANSHRLLPDCLSKLQHLELPLHQDNHFNPYAYRYQATYYKPNVDLSLGDKLKNADNWSELFDEYLQKHDTAVDIHTDGSKIPGLSRVGAAVFCPRSHHAKTIGLEKHCSIFTAECTAIIEAIGHCLEHPNCDYIIFKDSLSALHSLASNTLSVKSSYLISKIKTIHVEFVISNPTNYLKFVWIPSYIGIPGNEVVDALAKSAITSADCLSTQVPFTDFFQGFSEATRESSENCGRVALYVTNGQRCQRAHCQSCRCVAYSERPKIYLQLFEGLLHVTLALPVRAHASSWKRSSDDRLYLRWRSTTVDISQMHYPSISKHDALFATIPIDVPTLVKIAFSCRDFKSLDPLMFDAYLAAIDWASIISLRSVDSKVEAFISLMVELFDRYAPYRTIRLKKNWKPGFTDELRTLVSRSPRRGLTRLAIDGAQHSHDEVRSENHTHKTTTEKEHQNARRLTGRVRGRIEETYRCSICNDWLSLIINYYNSRDRKLSCSRSSQGSKFHSRNLLRTRTASEADICADLGSRGAPASVPTEVSCNKYNCVIGSWLHETRLASRRTRYQNHSKNDYEKL</sequence>
<accession>A0A6H5IG65</accession>
<feature type="domain" description="RNase H type-1" evidence="2">
    <location>
        <begin position="89"/>
        <end position="225"/>
    </location>
</feature>
<dbReference type="OrthoDB" id="5953030at2759"/>
<keyword evidence="4" id="KW-1185">Reference proteome</keyword>
<dbReference type="CDD" id="cd09276">
    <property type="entry name" value="Rnase_HI_RT_non_LTR"/>
    <property type="match status" value="1"/>
</dbReference>
<organism evidence="3 4">
    <name type="scientific">Trichogramma brassicae</name>
    <dbReference type="NCBI Taxonomy" id="86971"/>
    <lineage>
        <taxon>Eukaryota</taxon>
        <taxon>Metazoa</taxon>
        <taxon>Ecdysozoa</taxon>
        <taxon>Arthropoda</taxon>
        <taxon>Hexapoda</taxon>
        <taxon>Insecta</taxon>
        <taxon>Pterygota</taxon>
        <taxon>Neoptera</taxon>
        <taxon>Endopterygota</taxon>
        <taxon>Hymenoptera</taxon>
        <taxon>Apocrita</taxon>
        <taxon>Proctotrupomorpha</taxon>
        <taxon>Chalcidoidea</taxon>
        <taxon>Trichogrammatidae</taxon>
        <taxon>Trichogramma</taxon>
    </lineage>
</organism>
<dbReference type="Pfam" id="PF00075">
    <property type="entry name" value="RNase_H"/>
    <property type="match status" value="1"/>
</dbReference>
<proteinExistence type="predicted"/>
<dbReference type="InterPro" id="IPR012337">
    <property type="entry name" value="RNaseH-like_sf"/>
</dbReference>
<evidence type="ECO:0000256" key="1">
    <source>
        <dbReference type="SAM" id="MobiDB-lite"/>
    </source>
</evidence>
<name>A0A6H5IG65_9HYME</name>
<feature type="compositionally biased region" description="Basic and acidic residues" evidence="1">
    <location>
        <begin position="451"/>
        <end position="472"/>
    </location>
</feature>
<dbReference type="GO" id="GO:0003676">
    <property type="term" value="F:nucleic acid binding"/>
    <property type="evidence" value="ECO:0007669"/>
    <property type="project" value="InterPro"/>
</dbReference>
<protein>
    <recommendedName>
        <fullName evidence="2">RNase H type-1 domain-containing protein</fullName>
    </recommendedName>
</protein>
<evidence type="ECO:0000313" key="4">
    <source>
        <dbReference type="Proteomes" id="UP000479190"/>
    </source>
</evidence>
<dbReference type="SUPFAM" id="SSF53098">
    <property type="entry name" value="Ribonuclease H-like"/>
    <property type="match status" value="1"/>
</dbReference>
<feature type="region of interest" description="Disordered" evidence="1">
    <location>
        <begin position="451"/>
        <end position="475"/>
    </location>
</feature>
<gene>
    <name evidence="3" type="ORF">TBRA_LOCUS6318</name>
</gene>
<dbReference type="AlphaFoldDB" id="A0A6H5IG65"/>
<dbReference type="Proteomes" id="UP000479190">
    <property type="component" value="Unassembled WGS sequence"/>
</dbReference>
<dbReference type="PROSITE" id="PS50879">
    <property type="entry name" value="RNASE_H_1"/>
    <property type="match status" value="1"/>
</dbReference>
<dbReference type="GO" id="GO:0004523">
    <property type="term" value="F:RNA-DNA hybrid ribonuclease activity"/>
    <property type="evidence" value="ECO:0007669"/>
    <property type="project" value="InterPro"/>
</dbReference>
<dbReference type="EMBL" id="CADCXV010000741">
    <property type="protein sequence ID" value="CAB0034420.1"/>
    <property type="molecule type" value="Genomic_DNA"/>
</dbReference>
<dbReference type="InterPro" id="IPR002156">
    <property type="entry name" value="RNaseH_domain"/>
</dbReference>
<evidence type="ECO:0000313" key="3">
    <source>
        <dbReference type="EMBL" id="CAB0034420.1"/>
    </source>
</evidence>
<dbReference type="InterPro" id="IPR036397">
    <property type="entry name" value="RNaseH_sf"/>
</dbReference>